<evidence type="ECO:0000256" key="4">
    <source>
        <dbReference type="ARBA" id="ARBA00022764"/>
    </source>
</evidence>
<feature type="chain" id="PRO_5045558251" evidence="5">
    <location>
        <begin position="27"/>
        <end position="376"/>
    </location>
</feature>
<comment type="caution">
    <text evidence="6">The sequence shown here is derived from an EMBL/GenBank/DDBJ whole genome shotgun (WGS) entry which is preliminary data.</text>
</comment>
<gene>
    <name evidence="6" type="ORF">GCM10023321_85130</name>
</gene>
<dbReference type="EMBL" id="BAABJP010000068">
    <property type="protein sequence ID" value="GAA5176523.1"/>
    <property type="molecule type" value="Genomic_DNA"/>
</dbReference>
<dbReference type="RefSeq" id="WP_185065812.1">
    <property type="nucleotide sequence ID" value="NZ_BAABJP010000068.1"/>
</dbReference>
<dbReference type="PROSITE" id="PS51257">
    <property type="entry name" value="PROKAR_LIPOPROTEIN"/>
    <property type="match status" value="1"/>
</dbReference>
<keyword evidence="2" id="KW-0813">Transport</keyword>
<evidence type="ECO:0000313" key="6">
    <source>
        <dbReference type="EMBL" id="GAA5176523.1"/>
    </source>
</evidence>
<evidence type="ECO:0000256" key="5">
    <source>
        <dbReference type="SAM" id="SignalP"/>
    </source>
</evidence>
<feature type="signal peptide" evidence="5">
    <location>
        <begin position="1"/>
        <end position="26"/>
    </location>
</feature>
<protein>
    <submittedName>
        <fullName evidence="6">Extracellular solute-binding protein</fullName>
    </submittedName>
</protein>
<keyword evidence="7" id="KW-1185">Reference proteome</keyword>
<dbReference type="InterPro" id="IPR006059">
    <property type="entry name" value="SBP"/>
</dbReference>
<evidence type="ECO:0000256" key="2">
    <source>
        <dbReference type="ARBA" id="ARBA00022448"/>
    </source>
</evidence>
<organism evidence="6 7">
    <name type="scientific">Pseudonocardia eucalypti</name>
    <dbReference type="NCBI Taxonomy" id="648755"/>
    <lineage>
        <taxon>Bacteria</taxon>
        <taxon>Bacillati</taxon>
        <taxon>Actinomycetota</taxon>
        <taxon>Actinomycetes</taxon>
        <taxon>Pseudonocardiales</taxon>
        <taxon>Pseudonocardiaceae</taxon>
        <taxon>Pseudonocardia</taxon>
    </lineage>
</organism>
<sequence>MARRPAPTRRGLTALAAGLAVLSACAPGAPDPAKLDLGAGPPVAGTVKTGALRDYILTFVSYGGLFQEGQEKAAVEPFAAESGAEMLGDGPTDQAKLQAQVRWDNVSWDIVDTDGVFAAANCGTLFQPLDPAIVDTSKIPEDLRINACSIPAMSYGYVLAYNTRKYGANPPTGWRDFFDTARFPGKRSIVGTPGDAAPGPMEAALIADGVAPDALYPLDMDRALRKMSTIRGDTVFWTTGAQAQQLLESGEVDMSMIWSGRAYGAVRNGAPYAVQWNQFFPVFDAVSVPKNARSPKASMAFINYYLGARQQARLTELTSYSPIHVDAAPRLDPLAASFLTTTPEKKRLAVRIDLGWWAANLDTAIKRYNDWLSGGR</sequence>
<dbReference type="Pfam" id="PF13416">
    <property type="entry name" value="SBP_bac_8"/>
    <property type="match status" value="1"/>
</dbReference>
<name>A0ABP9RFJ6_9PSEU</name>
<keyword evidence="3 5" id="KW-0732">Signal</keyword>
<accession>A0ABP9RFJ6</accession>
<dbReference type="PANTHER" id="PTHR30006:SF3">
    <property type="entry name" value="THIAMINE-BINDING PERIPLASMIC PROTEIN"/>
    <property type="match status" value="1"/>
</dbReference>
<dbReference type="Proteomes" id="UP001428817">
    <property type="component" value="Unassembled WGS sequence"/>
</dbReference>
<evidence type="ECO:0000256" key="1">
    <source>
        <dbReference type="ARBA" id="ARBA00004418"/>
    </source>
</evidence>
<dbReference type="PANTHER" id="PTHR30006">
    <property type="entry name" value="THIAMINE-BINDING PERIPLASMIC PROTEIN-RELATED"/>
    <property type="match status" value="1"/>
</dbReference>
<reference evidence="7" key="1">
    <citation type="journal article" date="2019" name="Int. J. Syst. Evol. Microbiol.">
        <title>The Global Catalogue of Microorganisms (GCM) 10K type strain sequencing project: providing services to taxonomists for standard genome sequencing and annotation.</title>
        <authorList>
            <consortium name="The Broad Institute Genomics Platform"/>
            <consortium name="The Broad Institute Genome Sequencing Center for Infectious Disease"/>
            <person name="Wu L."/>
            <person name="Ma J."/>
        </authorList>
    </citation>
    <scope>NUCLEOTIDE SEQUENCE [LARGE SCALE GENOMIC DNA]</scope>
    <source>
        <strain evidence="7">JCM 18303</strain>
    </source>
</reference>
<evidence type="ECO:0000256" key="3">
    <source>
        <dbReference type="ARBA" id="ARBA00022729"/>
    </source>
</evidence>
<dbReference type="Gene3D" id="3.40.190.10">
    <property type="entry name" value="Periplasmic binding protein-like II"/>
    <property type="match status" value="2"/>
</dbReference>
<comment type="subcellular location">
    <subcellularLocation>
        <location evidence="1">Periplasm</location>
    </subcellularLocation>
</comment>
<dbReference type="CDD" id="cd13589">
    <property type="entry name" value="PBP2_polyamine_RpCGA009"/>
    <property type="match status" value="1"/>
</dbReference>
<keyword evidence="4" id="KW-0574">Periplasm</keyword>
<evidence type="ECO:0000313" key="7">
    <source>
        <dbReference type="Proteomes" id="UP001428817"/>
    </source>
</evidence>
<proteinExistence type="predicted"/>
<dbReference type="SUPFAM" id="SSF53850">
    <property type="entry name" value="Periplasmic binding protein-like II"/>
    <property type="match status" value="1"/>
</dbReference>